<evidence type="ECO:0000256" key="5">
    <source>
        <dbReference type="SAM" id="MobiDB-lite"/>
    </source>
</evidence>
<dbReference type="PANTHER" id="PTHR40621:SF6">
    <property type="entry name" value="AP-1-LIKE TRANSCRIPTION FACTOR YAP1-RELATED"/>
    <property type="match status" value="1"/>
</dbReference>
<dbReference type="InterPro" id="IPR046347">
    <property type="entry name" value="bZIP_sf"/>
</dbReference>
<evidence type="ECO:0000256" key="1">
    <source>
        <dbReference type="ARBA" id="ARBA00004123"/>
    </source>
</evidence>
<feature type="compositionally biased region" description="Low complexity" evidence="5">
    <location>
        <begin position="240"/>
        <end position="265"/>
    </location>
</feature>
<dbReference type="InterPro" id="IPR004827">
    <property type="entry name" value="bZIP"/>
</dbReference>
<feature type="region of interest" description="Disordered" evidence="5">
    <location>
        <begin position="39"/>
        <end position="142"/>
    </location>
</feature>
<feature type="compositionally biased region" description="Pro residues" evidence="5">
    <location>
        <begin position="266"/>
        <end position="276"/>
    </location>
</feature>
<dbReference type="InParanoid" id="A0A1B7NCN3"/>
<dbReference type="GO" id="GO:0005737">
    <property type="term" value="C:cytoplasm"/>
    <property type="evidence" value="ECO:0007669"/>
    <property type="project" value="UniProtKB-SubCell"/>
</dbReference>
<dbReference type="Gene3D" id="1.20.5.170">
    <property type="match status" value="1"/>
</dbReference>
<comment type="subcellular location">
    <subcellularLocation>
        <location evidence="2">Cytoplasm</location>
    </subcellularLocation>
    <subcellularLocation>
        <location evidence="1">Nucleus</location>
    </subcellularLocation>
</comment>
<feature type="compositionally biased region" description="Low complexity" evidence="5">
    <location>
        <begin position="495"/>
        <end position="507"/>
    </location>
</feature>
<dbReference type="Gene3D" id="1.10.238.100">
    <property type="entry name" value="YAP1 redox domain. Chain B"/>
    <property type="match status" value="1"/>
</dbReference>
<feature type="compositionally biased region" description="Low complexity" evidence="5">
    <location>
        <begin position="449"/>
        <end position="480"/>
    </location>
</feature>
<dbReference type="Pfam" id="PF00170">
    <property type="entry name" value="bZIP_1"/>
    <property type="match status" value="1"/>
</dbReference>
<evidence type="ECO:0000259" key="6">
    <source>
        <dbReference type="PROSITE" id="PS50217"/>
    </source>
</evidence>
<feature type="compositionally biased region" description="Polar residues" evidence="5">
    <location>
        <begin position="439"/>
        <end position="448"/>
    </location>
</feature>
<dbReference type="EMBL" id="KV448154">
    <property type="protein sequence ID" value="OAX42554.1"/>
    <property type="molecule type" value="Genomic_DNA"/>
</dbReference>
<dbReference type="SMART" id="SM00338">
    <property type="entry name" value="BRLZ"/>
    <property type="match status" value="1"/>
</dbReference>
<evidence type="ECO:0000256" key="2">
    <source>
        <dbReference type="ARBA" id="ARBA00004496"/>
    </source>
</evidence>
<keyword evidence="4" id="KW-0175">Coiled coil</keyword>
<evidence type="ECO:0000313" key="8">
    <source>
        <dbReference type="Proteomes" id="UP000092154"/>
    </source>
</evidence>
<accession>A0A1B7NCN3</accession>
<dbReference type="GO" id="GO:0001228">
    <property type="term" value="F:DNA-binding transcription activator activity, RNA polymerase II-specific"/>
    <property type="evidence" value="ECO:0007669"/>
    <property type="project" value="TreeGrafter"/>
</dbReference>
<dbReference type="SUPFAM" id="SSF111430">
    <property type="entry name" value="YAP1 redox domain"/>
    <property type="match status" value="1"/>
</dbReference>
<dbReference type="OrthoDB" id="2593073at2759"/>
<feature type="domain" description="BZIP" evidence="6">
    <location>
        <begin position="165"/>
        <end position="228"/>
    </location>
</feature>
<dbReference type="PROSITE" id="PS00036">
    <property type="entry name" value="BZIP_BASIC"/>
    <property type="match status" value="1"/>
</dbReference>
<dbReference type="STRING" id="1314800.A0A1B7NCN3"/>
<organism evidence="7 8">
    <name type="scientific">Rhizopogon vinicolor AM-OR11-026</name>
    <dbReference type="NCBI Taxonomy" id="1314800"/>
    <lineage>
        <taxon>Eukaryota</taxon>
        <taxon>Fungi</taxon>
        <taxon>Dikarya</taxon>
        <taxon>Basidiomycota</taxon>
        <taxon>Agaricomycotina</taxon>
        <taxon>Agaricomycetes</taxon>
        <taxon>Agaricomycetidae</taxon>
        <taxon>Boletales</taxon>
        <taxon>Suillineae</taxon>
        <taxon>Rhizopogonaceae</taxon>
        <taxon>Rhizopogon</taxon>
    </lineage>
</organism>
<gene>
    <name evidence="7" type="ORF">K503DRAFT_797029</name>
</gene>
<dbReference type="PROSITE" id="PS50217">
    <property type="entry name" value="BZIP"/>
    <property type="match status" value="1"/>
</dbReference>
<reference evidence="7 8" key="1">
    <citation type="submission" date="2016-06" db="EMBL/GenBank/DDBJ databases">
        <title>Comparative genomics of the ectomycorrhizal sister species Rhizopogon vinicolor and Rhizopogon vesiculosus (Basidiomycota: Boletales) reveals a divergence of the mating type B locus.</title>
        <authorList>
            <consortium name="DOE Joint Genome Institute"/>
            <person name="Mujic A.B."/>
            <person name="Kuo A."/>
            <person name="Tritt A."/>
            <person name="Lipzen A."/>
            <person name="Chen C."/>
            <person name="Johnson J."/>
            <person name="Sharma A."/>
            <person name="Barry K."/>
            <person name="Grigoriev I.V."/>
            <person name="Spatafora J.W."/>
        </authorList>
    </citation>
    <scope>NUCLEOTIDE SEQUENCE [LARGE SCALE GENOMIC DNA]</scope>
    <source>
        <strain evidence="7 8">AM-OR11-026</strain>
    </source>
</reference>
<protein>
    <recommendedName>
        <fullName evidence="6">BZIP domain-containing protein</fullName>
    </recommendedName>
</protein>
<feature type="compositionally biased region" description="Polar residues" evidence="5">
    <location>
        <begin position="481"/>
        <end position="491"/>
    </location>
</feature>
<keyword evidence="8" id="KW-1185">Reference proteome</keyword>
<dbReference type="CDD" id="cd14688">
    <property type="entry name" value="bZIP_YAP"/>
    <property type="match status" value="1"/>
</dbReference>
<name>A0A1B7NCN3_9AGAM</name>
<dbReference type="SUPFAM" id="SSF57959">
    <property type="entry name" value="Leucine zipper domain"/>
    <property type="match status" value="1"/>
</dbReference>
<dbReference type="AlphaFoldDB" id="A0A1B7NCN3"/>
<evidence type="ECO:0000313" key="7">
    <source>
        <dbReference type="EMBL" id="OAX42554.1"/>
    </source>
</evidence>
<evidence type="ECO:0000256" key="4">
    <source>
        <dbReference type="SAM" id="Coils"/>
    </source>
</evidence>
<proteinExistence type="predicted"/>
<keyword evidence="3" id="KW-0539">Nucleus</keyword>
<feature type="compositionally biased region" description="Low complexity" evidence="5">
    <location>
        <begin position="65"/>
        <end position="79"/>
    </location>
</feature>
<feature type="region of interest" description="Disordered" evidence="5">
    <location>
        <begin position="437"/>
        <end position="518"/>
    </location>
</feature>
<dbReference type="InterPro" id="IPR050936">
    <property type="entry name" value="AP-1-like"/>
</dbReference>
<feature type="coiled-coil region" evidence="4">
    <location>
        <begin position="183"/>
        <end position="231"/>
    </location>
</feature>
<dbReference type="InterPro" id="IPR023167">
    <property type="entry name" value="Yap1_redox_dom_sf"/>
</dbReference>
<dbReference type="GO" id="GO:0000976">
    <property type="term" value="F:transcription cis-regulatory region binding"/>
    <property type="evidence" value="ECO:0007669"/>
    <property type="project" value="InterPro"/>
</dbReference>
<feature type="region of interest" description="Disordered" evidence="5">
    <location>
        <begin position="239"/>
        <end position="288"/>
    </location>
</feature>
<dbReference type="Proteomes" id="UP000092154">
    <property type="component" value="Unassembled WGS sequence"/>
</dbReference>
<evidence type="ECO:0000256" key="3">
    <source>
        <dbReference type="ARBA" id="ARBA00023242"/>
    </source>
</evidence>
<dbReference type="GO" id="GO:0033554">
    <property type="term" value="P:cellular response to stress"/>
    <property type="evidence" value="ECO:0007669"/>
    <property type="project" value="UniProtKB-ARBA"/>
</dbReference>
<dbReference type="GO" id="GO:0090575">
    <property type="term" value="C:RNA polymerase II transcription regulator complex"/>
    <property type="evidence" value="ECO:0007669"/>
    <property type="project" value="TreeGrafter"/>
</dbReference>
<dbReference type="PANTHER" id="PTHR40621">
    <property type="entry name" value="TRANSCRIPTION FACTOR KAPC-RELATED"/>
    <property type="match status" value="1"/>
</dbReference>
<sequence length="646" mass="70320">MEFPAINSFWDLSQTPSQFSQLADDDFLALLQKQYPNTLPDINPTDIPGVNPQSIQKHPLPGLTPPSDESSPSPPSNNSIDGSRSRRHSTFSRGNDSEEPALKRKATDDSMQEGPSTKNQHTDDQTASRKGSVSRRKSAGSTQVNAPVGFYKSYRADLLPYFKDDSRLIKRKEQNRAAQRAFRERKEKHVKDLEDQVAALEEKNKEAQSENSNLRDLLARLQQENLALKQGPFTFSMPKSVDSSVPQASSSSSPPTIQAPFSFFGTPPPPPPPPAPSSHSSPKPFDDIDWSSLTTFDPSMLNAMDESPSGSMQMDPSTSPYGQYALPTPNQYKTLATNTFFMSFADTPDSSSFNNVSTPTDNGNSNNANALTFPFNFPSPSNSWNGARNGPSSAEFSRSAGHSDFMQNNSLDELFGGTFMNGQEPVDFSVMMKAPPTLSPVTHANRNGQSPQSSISSQNIVASPLSANPLSSPSSASTSNGQSPFSWTMSRTDAESPPSASELPPGSNVNPGEFPRCPTREDIAKHIAASGDSPFTSSPFALPAVRKTSDFSQGGGANMISCEGSTFPKTQESPENIEVLKAWRTITSHPQFKDADINELCTEFTKKARCDGTKVVLEPESVHHIFETFKAKSLAQKQQQQQQQQS</sequence>